<dbReference type="Proteomes" id="UP000789831">
    <property type="component" value="Unassembled WGS sequence"/>
</dbReference>
<comment type="caution">
    <text evidence="2">The sequence shown here is derived from an EMBL/GenBank/DDBJ whole genome shotgun (WGS) entry which is preliminary data.</text>
</comment>
<dbReference type="EMBL" id="CAJVPL010003407">
    <property type="protein sequence ID" value="CAG8632028.1"/>
    <property type="molecule type" value="Genomic_DNA"/>
</dbReference>
<evidence type="ECO:0000256" key="1">
    <source>
        <dbReference type="SAM" id="Coils"/>
    </source>
</evidence>
<gene>
    <name evidence="2" type="ORF">AGERDE_LOCUS10570</name>
</gene>
<keyword evidence="1" id="KW-0175">Coiled coil</keyword>
<reference evidence="2" key="1">
    <citation type="submission" date="2021-06" db="EMBL/GenBank/DDBJ databases">
        <authorList>
            <person name="Kallberg Y."/>
            <person name="Tangrot J."/>
            <person name="Rosling A."/>
        </authorList>
    </citation>
    <scope>NUCLEOTIDE SEQUENCE</scope>
    <source>
        <strain evidence="2">MT106</strain>
    </source>
</reference>
<proteinExistence type="predicted"/>
<feature type="coiled-coil region" evidence="1">
    <location>
        <begin position="8"/>
        <end position="79"/>
    </location>
</feature>
<name>A0A9N9DD92_9GLOM</name>
<organism evidence="2 3">
    <name type="scientific">Ambispora gerdemannii</name>
    <dbReference type="NCBI Taxonomy" id="144530"/>
    <lineage>
        <taxon>Eukaryota</taxon>
        <taxon>Fungi</taxon>
        <taxon>Fungi incertae sedis</taxon>
        <taxon>Mucoromycota</taxon>
        <taxon>Glomeromycotina</taxon>
        <taxon>Glomeromycetes</taxon>
        <taxon>Archaeosporales</taxon>
        <taxon>Ambisporaceae</taxon>
        <taxon>Ambispora</taxon>
    </lineage>
</organism>
<evidence type="ECO:0000313" key="2">
    <source>
        <dbReference type="EMBL" id="CAG8632028.1"/>
    </source>
</evidence>
<accession>A0A9N9DD92</accession>
<evidence type="ECO:0000313" key="3">
    <source>
        <dbReference type="Proteomes" id="UP000789831"/>
    </source>
</evidence>
<sequence length="84" mass="9800">MLDLVKKEQAKEQQAELAQKKLAQLSQLLDKIDEVRAINSDEPETWDSDTLYNLVEDLKKALELLEDQKIDEYQSEEEEASEDF</sequence>
<protein>
    <submittedName>
        <fullName evidence="2">2199_t:CDS:1</fullName>
    </submittedName>
</protein>
<keyword evidence="3" id="KW-1185">Reference proteome</keyword>
<dbReference type="AlphaFoldDB" id="A0A9N9DD92"/>